<comment type="caution">
    <text evidence="1">The sequence shown here is derived from an EMBL/GenBank/DDBJ whole genome shotgun (WGS) entry which is preliminary data.</text>
</comment>
<evidence type="ECO:0000313" key="2">
    <source>
        <dbReference type="Proteomes" id="UP000823485"/>
    </source>
</evidence>
<sequence length="54" mass="6338">MGKRRDTGIVKAAEIDGRVEIVVTLWNNDTIIYHKRIKVRWLMSNKTKEELLKA</sequence>
<organism evidence="1 2">
    <name type="scientific">Siminovitchia thermophila</name>
    <dbReference type="NCBI Taxonomy" id="1245522"/>
    <lineage>
        <taxon>Bacteria</taxon>
        <taxon>Bacillati</taxon>
        <taxon>Bacillota</taxon>
        <taxon>Bacilli</taxon>
        <taxon>Bacillales</taxon>
        <taxon>Bacillaceae</taxon>
        <taxon>Siminovitchia</taxon>
    </lineage>
</organism>
<gene>
    <name evidence="1" type="ORF">JOC94_001559</name>
</gene>
<keyword evidence="2" id="KW-1185">Reference proteome</keyword>
<evidence type="ECO:0000313" key="1">
    <source>
        <dbReference type="EMBL" id="MBM7714587.1"/>
    </source>
</evidence>
<dbReference type="EMBL" id="JAFBFH010000008">
    <property type="protein sequence ID" value="MBM7714587.1"/>
    <property type="molecule type" value="Genomic_DNA"/>
</dbReference>
<dbReference type="Proteomes" id="UP000823485">
    <property type="component" value="Unassembled WGS sequence"/>
</dbReference>
<protein>
    <submittedName>
        <fullName evidence="1">Uncharacterized protein</fullName>
    </submittedName>
</protein>
<accession>A0ABS2R4P3</accession>
<proteinExistence type="predicted"/>
<name>A0ABS2R4P3_9BACI</name>
<dbReference type="RefSeq" id="WP_205178967.1">
    <property type="nucleotide sequence ID" value="NZ_JAFBFH010000008.1"/>
</dbReference>
<reference evidence="1 2" key="1">
    <citation type="submission" date="2021-01" db="EMBL/GenBank/DDBJ databases">
        <title>Genomic Encyclopedia of Type Strains, Phase IV (KMG-IV): sequencing the most valuable type-strain genomes for metagenomic binning, comparative biology and taxonomic classification.</title>
        <authorList>
            <person name="Goeker M."/>
        </authorList>
    </citation>
    <scope>NUCLEOTIDE SEQUENCE [LARGE SCALE GENOMIC DNA]</scope>
    <source>
        <strain evidence="1 2">DSM 105453</strain>
    </source>
</reference>